<keyword evidence="1" id="KW-0602">Photosynthesis</keyword>
<dbReference type="RefSeq" id="WP_245748208.1">
    <property type="nucleotide sequence ID" value="NZ_FOUI01000013.1"/>
</dbReference>
<evidence type="ECO:0000256" key="2">
    <source>
        <dbReference type="ARBA" id="ARBA00023276"/>
    </source>
</evidence>
<dbReference type="InterPro" id="IPR036278">
    <property type="entry name" value="Sialidase_sf"/>
</dbReference>
<sequence length="311" mass="33510">MMSPLSSRTLLLDVAKVGERLVAVGTRGHIVLSDDNGKTWTQSPSPVRQILTSVYFVDEKHGWAVGHDSLILHSNNGGQSWVIQYRDPTLDDPEEVEELLERPLMDVWFRDASTGFAVGAYGLMLRTDDGGETWDDVSFDVDNPDGFHYSALAAIPRTGLFLVGEMGTMYRSADFGDSWETIEDLPYDGSLFGVTGTSRAGEVFAWGLRGNMFRSTDFGDSWEQVELNTPGNGPLEATLSGGHYSPDGRLVVVGLGGAVAVSNDAGRSFEVVVRSDRQALANAKPLADGSLLLLGQRGAQRADAQGLPAAN</sequence>
<keyword evidence="2" id="KW-0604">Photosystem II</keyword>
<keyword evidence="5" id="KW-1185">Reference proteome</keyword>
<dbReference type="STRING" id="1720063.SAMN05216217_11367"/>
<dbReference type="PANTHER" id="PTHR47199:SF2">
    <property type="entry name" value="PHOTOSYSTEM II STABILITY_ASSEMBLY FACTOR HCF136, CHLOROPLASTIC"/>
    <property type="match status" value="1"/>
</dbReference>
<accession>A0A1I4T992</accession>
<dbReference type="Pfam" id="PF02012">
    <property type="entry name" value="BNR"/>
    <property type="match status" value="1"/>
</dbReference>
<dbReference type="InterPro" id="IPR002860">
    <property type="entry name" value="BNR_rpt"/>
</dbReference>
<dbReference type="EMBL" id="FOUI01000013">
    <property type="protein sequence ID" value="SFM73163.1"/>
    <property type="molecule type" value="Genomic_DNA"/>
</dbReference>
<dbReference type="Proteomes" id="UP000243629">
    <property type="component" value="Unassembled WGS sequence"/>
</dbReference>
<feature type="domain" description="Photosynthesis system II assembly factor Ycf48/Hcf136-like" evidence="3">
    <location>
        <begin position="99"/>
        <end position="224"/>
    </location>
</feature>
<dbReference type="PANTHER" id="PTHR47199">
    <property type="entry name" value="PHOTOSYSTEM II STABILITY/ASSEMBLY FACTOR HCF136, CHLOROPLASTIC"/>
    <property type="match status" value="1"/>
</dbReference>
<reference evidence="5" key="1">
    <citation type="submission" date="2016-10" db="EMBL/GenBank/DDBJ databases">
        <authorList>
            <person name="Varghese N."/>
            <person name="Submissions S."/>
        </authorList>
    </citation>
    <scope>NUCLEOTIDE SEQUENCE [LARGE SCALE GENOMIC DNA]</scope>
    <source>
        <strain evidence="5">DSM 24213</strain>
    </source>
</reference>
<dbReference type="Pfam" id="PF14870">
    <property type="entry name" value="PSII_BNR"/>
    <property type="match status" value="1"/>
</dbReference>
<dbReference type="GO" id="GO:0015979">
    <property type="term" value="P:photosynthesis"/>
    <property type="evidence" value="ECO:0007669"/>
    <property type="project" value="UniProtKB-KW"/>
</dbReference>
<evidence type="ECO:0000313" key="4">
    <source>
        <dbReference type="EMBL" id="SFM73163.1"/>
    </source>
</evidence>
<evidence type="ECO:0000259" key="3">
    <source>
        <dbReference type="Pfam" id="PF14870"/>
    </source>
</evidence>
<proteinExistence type="predicted"/>
<evidence type="ECO:0000256" key="1">
    <source>
        <dbReference type="ARBA" id="ARBA00022531"/>
    </source>
</evidence>
<protein>
    <recommendedName>
        <fullName evidence="3">Photosynthesis system II assembly factor Ycf48/Hcf136-like domain-containing protein</fullName>
    </recommendedName>
</protein>
<evidence type="ECO:0000313" key="5">
    <source>
        <dbReference type="Proteomes" id="UP000243629"/>
    </source>
</evidence>
<gene>
    <name evidence="4" type="ORF">SAMN05216217_11367</name>
</gene>
<dbReference type="Gene3D" id="2.130.10.10">
    <property type="entry name" value="YVTN repeat-like/Quinoprotein amine dehydrogenase"/>
    <property type="match status" value="2"/>
</dbReference>
<dbReference type="InterPro" id="IPR015943">
    <property type="entry name" value="WD40/YVTN_repeat-like_dom_sf"/>
</dbReference>
<dbReference type="InterPro" id="IPR028203">
    <property type="entry name" value="PSII_CF48-like_dom"/>
</dbReference>
<dbReference type="SUPFAM" id="SSF50939">
    <property type="entry name" value="Sialidases"/>
    <property type="match status" value="1"/>
</dbReference>
<organism evidence="4 5">
    <name type="scientific">Halopseudomonas yangmingensis</name>
    <dbReference type="NCBI Taxonomy" id="1720063"/>
    <lineage>
        <taxon>Bacteria</taxon>
        <taxon>Pseudomonadati</taxon>
        <taxon>Pseudomonadota</taxon>
        <taxon>Gammaproteobacteria</taxon>
        <taxon>Pseudomonadales</taxon>
        <taxon>Pseudomonadaceae</taxon>
        <taxon>Halopseudomonas</taxon>
    </lineage>
</organism>
<dbReference type="GO" id="GO:0009523">
    <property type="term" value="C:photosystem II"/>
    <property type="evidence" value="ECO:0007669"/>
    <property type="project" value="UniProtKB-KW"/>
</dbReference>
<name>A0A1I4T992_9GAMM</name>
<dbReference type="AlphaFoldDB" id="A0A1I4T992"/>
<dbReference type="CDD" id="cd15482">
    <property type="entry name" value="Sialidase_non-viral"/>
    <property type="match status" value="2"/>
</dbReference>